<reference evidence="5 6" key="1">
    <citation type="submission" date="2016-10" db="EMBL/GenBank/DDBJ databases">
        <title>Complete Genome Sequence of Peptococcaceae strain DCMF.</title>
        <authorList>
            <person name="Edwards R.J."/>
            <person name="Holland S.I."/>
            <person name="Deshpande N.P."/>
            <person name="Wong Y.K."/>
            <person name="Ertan H."/>
            <person name="Manefield M."/>
            <person name="Russell T.L."/>
            <person name="Lee M.J."/>
        </authorList>
    </citation>
    <scope>NUCLEOTIDE SEQUENCE [LARGE SCALE GENOMIC DNA]</scope>
    <source>
        <strain evidence="5 6">DCMF</strain>
    </source>
</reference>
<proteinExistence type="predicted"/>
<sequence length="218" mass="25782">MASGRSLTDFAYDMIKKRILDLTYPPGSFLTEASLAEELATSRMPIRMAVRRLENEGWLIADFRKKTRVKDITRKDVLEIYQLRNLLESNALKLIFDLKKTWAYSHRIEEKVVRMKAAQKDLYEWERTDTELHMEIVSVYENERINRIYRSNQDELIRIGLLSEKKERHVQEIIAGLYRFVEAVRGDHFLEAMEILKRDHLEAGQDMALAKIPWHGEE</sequence>
<dbReference type="GO" id="GO:0003677">
    <property type="term" value="F:DNA binding"/>
    <property type="evidence" value="ECO:0007669"/>
    <property type="project" value="UniProtKB-KW"/>
</dbReference>
<feature type="domain" description="HTH gntR-type" evidence="4">
    <location>
        <begin position="5"/>
        <end position="72"/>
    </location>
</feature>
<dbReference type="InterPro" id="IPR036390">
    <property type="entry name" value="WH_DNA-bd_sf"/>
</dbReference>
<evidence type="ECO:0000259" key="4">
    <source>
        <dbReference type="PROSITE" id="PS50949"/>
    </source>
</evidence>
<dbReference type="Proteomes" id="UP000323521">
    <property type="component" value="Chromosome"/>
</dbReference>
<dbReference type="Pfam" id="PF00392">
    <property type="entry name" value="GntR"/>
    <property type="match status" value="1"/>
</dbReference>
<dbReference type="SMART" id="SM00345">
    <property type="entry name" value="HTH_GNTR"/>
    <property type="match status" value="1"/>
</dbReference>
<protein>
    <recommendedName>
        <fullName evidence="4">HTH gntR-type domain-containing protein</fullName>
    </recommendedName>
</protein>
<evidence type="ECO:0000313" key="6">
    <source>
        <dbReference type="Proteomes" id="UP000323521"/>
    </source>
</evidence>
<keyword evidence="1" id="KW-0805">Transcription regulation</keyword>
<accession>A0A3G1L1P0</accession>
<dbReference type="PANTHER" id="PTHR43537:SF24">
    <property type="entry name" value="GLUCONATE OPERON TRANSCRIPTIONAL REPRESSOR"/>
    <property type="match status" value="1"/>
</dbReference>
<name>A0A3G1L1P0_FORW1</name>
<dbReference type="KEGG" id="fwa:DCMF_12655"/>
<dbReference type="Gene3D" id="1.20.120.530">
    <property type="entry name" value="GntR ligand-binding domain-like"/>
    <property type="match status" value="1"/>
</dbReference>
<keyword evidence="3" id="KW-0804">Transcription</keyword>
<dbReference type="InterPro" id="IPR000524">
    <property type="entry name" value="Tscrpt_reg_HTH_GntR"/>
</dbReference>
<dbReference type="InterPro" id="IPR036388">
    <property type="entry name" value="WH-like_DNA-bd_sf"/>
</dbReference>
<evidence type="ECO:0000256" key="3">
    <source>
        <dbReference type="ARBA" id="ARBA00023163"/>
    </source>
</evidence>
<dbReference type="Pfam" id="PF07729">
    <property type="entry name" value="FCD"/>
    <property type="match status" value="1"/>
</dbReference>
<organism evidence="5 6">
    <name type="scientific">Formimonas warabiya</name>
    <dbReference type="NCBI Taxonomy" id="1761012"/>
    <lineage>
        <taxon>Bacteria</taxon>
        <taxon>Bacillati</taxon>
        <taxon>Bacillota</taxon>
        <taxon>Clostridia</taxon>
        <taxon>Eubacteriales</taxon>
        <taxon>Peptococcaceae</taxon>
        <taxon>Candidatus Formimonas</taxon>
    </lineage>
</organism>
<dbReference type="PROSITE" id="PS50949">
    <property type="entry name" value="HTH_GNTR"/>
    <property type="match status" value="1"/>
</dbReference>
<dbReference type="InterPro" id="IPR011711">
    <property type="entry name" value="GntR_C"/>
</dbReference>
<keyword evidence="6" id="KW-1185">Reference proteome</keyword>
<keyword evidence="2" id="KW-0238">DNA-binding</keyword>
<dbReference type="Gene3D" id="1.10.10.10">
    <property type="entry name" value="Winged helix-like DNA-binding domain superfamily/Winged helix DNA-binding domain"/>
    <property type="match status" value="1"/>
</dbReference>
<dbReference type="EMBL" id="CP017634">
    <property type="protein sequence ID" value="ATW28577.1"/>
    <property type="molecule type" value="Genomic_DNA"/>
</dbReference>
<dbReference type="AlphaFoldDB" id="A0A3G1L1P0"/>
<evidence type="ECO:0000256" key="1">
    <source>
        <dbReference type="ARBA" id="ARBA00023015"/>
    </source>
</evidence>
<dbReference type="PANTHER" id="PTHR43537">
    <property type="entry name" value="TRANSCRIPTIONAL REGULATOR, GNTR FAMILY"/>
    <property type="match status" value="1"/>
</dbReference>
<dbReference type="InterPro" id="IPR008920">
    <property type="entry name" value="TF_FadR/GntR_C"/>
</dbReference>
<dbReference type="SUPFAM" id="SSF48008">
    <property type="entry name" value="GntR ligand-binding domain-like"/>
    <property type="match status" value="1"/>
</dbReference>
<evidence type="ECO:0000256" key="2">
    <source>
        <dbReference type="ARBA" id="ARBA00023125"/>
    </source>
</evidence>
<dbReference type="CDD" id="cd07377">
    <property type="entry name" value="WHTH_GntR"/>
    <property type="match status" value="1"/>
</dbReference>
<evidence type="ECO:0000313" key="5">
    <source>
        <dbReference type="EMBL" id="ATW28577.1"/>
    </source>
</evidence>
<dbReference type="SUPFAM" id="SSF46785">
    <property type="entry name" value="Winged helix' DNA-binding domain"/>
    <property type="match status" value="1"/>
</dbReference>
<gene>
    <name evidence="5" type="ORF">DCMF_12655</name>
</gene>
<dbReference type="GO" id="GO:0003700">
    <property type="term" value="F:DNA-binding transcription factor activity"/>
    <property type="evidence" value="ECO:0007669"/>
    <property type="project" value="InterPro"/>
</dbReference>